<evidence type="ECO:0008006" key="3">
    <source>
        <dbReference type="Google" id="ProtNLM"/>
    </source>
</evidence>
<reference evidence="1 2" key="1">
    <citation type="submission" date="2015-07" db="EMBL/GenBank/DDBJ databases">
        <title>Genome analysis of myxobacterium Chondromyces crocatus Cm c5 reveals a high potential for natural compound synthesis and the genetic basis for the loss of fruiting body formation.</title>
        <authorList>
            <person name="Zaburannyi N."/>
            <person name="Bunk B."/>
            <person name="Maier J."/>
            <person name="Overmann J."/>
            <person name="Mueller R."/>
        </authorList>
    </citation>
    <scope>NUCLEOTIDE SEQUENCE [LARGE SCALE GENOMIC DNA]</scope>
    <source>
        <strain evidence="1 2">Cm c5</strain>
    </source>
</reference>
<protein>
    <recommendedName>
        <fullName evidence="3">Carboxymuconolactone decarboxylase-like domain-containing protein</fullName>
    </recommendedName>
</protein>
<organism evidence="1 2">
    <name type="scientific">Chondromyces crocatus</name>
    <dbReference type="NCBI Taxonomy" id="52"/>
    <lineage>
        <taxon>Bacteria</taxon>
        <taxon>Pseudomonadati</taxon>
        <taxon>Myxococcota</taxon>
        <taxon>Polyangia</taxon>
        <taxon>Polyangiales</taxon>
        <taxon>Polyangiaceae</taxon>
        <taxon>Chondromyces</taxon>
    </lineage>
</organism>
<dbReference type="AlphaFoldDB" id="A0A0K1ESV2"/>
<evidence type="ECO:0000313" key="1">
    <source>
        <dbReference type="EMBL" id="AKT44015.1"/>
    </source>
</evidence>
<name>A0A0K1ESV2_CHOCO</name>
<accession>A0A0K1ESV2</accession>
<dbReference type="Gene3D" id="1.20.1290.10">
    <property type="entry name" value="AhpD-like"/>
    <property type="match status" value="1"/>
</dbReference>
<dbReference type="EMBL" id="CP012159">
    <property type="protein sequence ID" value="AKT44015.1"/>
    <property type="molecule type" value="Genomic_DNA"/>
</dbReference>
<keyword evidence="2" id="KW-1185">Reference proteome</keyword>
<dbReference type="KEGG" id="ccro:CMC5_082530"/>
<sequence>MAWIPTTDIADAQGELLETYRALMSRPLPAVYQPMHGGAPGIIRAHSLDPALMRAVFGASGALHKGPLPSAEYELVAAVTSRAGQCLY</sequence>
<dbReference type="SUPFAM" id="SSF69118">
    <property type="entry name" value="AhpD-like"/>
    <property type="match status" value="1"/>
</dbReference>
<dbReference type="RefSeq" id="WP_050435408.1">
    <property type="nucleotide sequence ID" value="NZ_CP012159.1"/>
</dbReference>
<evidence type="ECO:0000313" key="2">
    <source>
        <dbReference type="Proteomes" id="UP000067626"/>
    </source>
</evidence>
<dbReference type="InterPro" id="IPR029032">
    <property type="entry name" value="AhpD-like"/>
</dbReference>
<dbReference type="STRING" id="52.CMC5_082530"/>
<dbReference type="OrthoDB" id="5517719at2"/>
<dbReference type="Proteomes" id="UP000067626">
    <property type="component" value="Chromosome"/>
</dbReference>
<gene>
    <name evidence="1" type="ORF">CMC5_082530</name>
</gene>
<proteinExistence type="predicted"/>